<protein>
    <submittedName>
        <fullName evidence="1">Uncharacterized protein</fullName>
    </submittedName>
</protein>
<dbReference type="AlphaFoldDB" id="A0A164MPA4"/>
<gene>
    <name evidence="1" type="ORF">SISNIDRAFT_461360</name>
</gene>
<keyword evidence="2" id="KW-1185">Reference proteome</keyword>
<evidence type="ECO:0000313" key="2">
    <source>
        <dbReference type="Proteomes" id="UP000076722"/>
    </source>
</evidence>
<proteinExistence type="predicted"/>
<reference evidence="1 2" key="1">
    <citation type="journal article" date="2016" name="Mol. Biol. Evol.">
        <title>Comparative Genomics of Early-Diverging Mushroom-Forming Fungi Provides Insights into the Origins of Lignocellulose Decay Capabilities.</title>
        <authorList>
            <person name="Nagy L.G."/>
            <person name="Riley R."/>
            <person name="Tritt A."/>
            <person name="Adam C."/>
            <person name="Daum C."/>
            <person name="Floudas D."/>
            <person name="Sun H."/>
            <person name="Yadav J.S."/>
            <person name="Pangilinan J."/>
            <person name="Larsson K.H."/>
            <person name="Matsuura K."/>
            <person name="Barry K."/>
            <person name="Labutti K."/>
            <person name="Kuo R."/>
            <person name="Ohm R.A."/>
            <person name="Bhattacharya S.S."/>
            <person name="Shirouzu T."/>
            <person name="Yoshinaga Y."/>
            <person name="Martin F.M."/>
            <person name="Grigoriev I.V."/>
            <person name="Hibbett D.S."/>
        </authorList>
    </citation>
    <scope>NUCLEOTIDE SEQUENCE [LARGE SCALE GENOMIC DNA]</scope>
    <source>
        <strain evidence="1 2">HHB9708</strain>
    </source>
</reference>
<name>A0A164MPA4_9AGAM</name>
<sequence length="142" mass="15761">MPEPKVVLLQFLSETSIAASFSMSTHFVSGIPVPSCSVPPSLWNALIGFPARIRLPECEFWPPQIAYNPALARNTLFLHPPPSPPTCLWQGSLSFGQNPRRLQIQAPRLRDEIYFGSGYSVPGYWLPVARCLCIAGLRSRPL</sequence>
<evidence type="ECO:0000313" key="1">
    <source>
        <dbReference type="EMBL" id="KZS86898.1"/>
    </source>
</evidence>
<dbReference type="Proteomes" id="UP000076722">
    <property type="component" value="Unassembled WGS sequence"/>
</dbReference>
<accession>A0A164MPA4</accession>
<organism evidence="1 2">
    <name type="scientific">Sistotremastrum niveocremeum HHB9708</name>
    <dbReference type="NCBI Taxonomy" id="1314777"/>
    <lineage>
        <taxon>Eukaryota</taxon>
        <taxon>Fungi</taxon>
        <taxon>Dikarya</taxon>
        <taxon>Basidiomycota</taxon>
        <taxon>Agaricomycotina</taxon>
        <taxon>Agaricomycetes</taxon>
        <taxon>Sistotremastrales</taxon>
        <taxon>Sistotremastraceae</taxon>
        <taxon>Sertulicium</taxon>
        <taxon>Sertulicium niveocremeum</taxon>
    </lineage>
</organism>
<dbReference type="EMBL" id="KV419463">
    <property type="protein sequence ID" value="KZS86898.1"/>
    <property type="molecule type" value="Genomic_DNA"/>
</dbReference>